<dbReference type="PROSITE" id="PS00198">
    <property type="entry name" value="4FE4S_FER_1"/>
    <property type="match status" value="2"/>
</dbReference>
<gene>
    <name evidence="5" type="ORF">D4Z93_10455</name>
</gene>
<accession>A0A386H5J3</accession>
<dbReference type="GO" id="GO:0051536">
    <property type="term" value="F:iron-sulfur cluster binding"/>
    <property type="evidence" value="ECO:0007669"/>
    <property type="project" value="UniProtKB-KW"/>
</dbReference>
<dbReference type="OrthoDB" id="9813995at2"/>
<dbReference type="InterPro" id="IPR017900">
    <property type="entry name" value="4Fe4S_Fe_S_CS"/>
</dbReference>
<feature type="domain" description="4Fe-4S ferredoxin-type" evidence="4">
    <location>
        <begin position="174"/>
        <end position="202"/>
    </location>
</feature>
<evidence type="ECO:0000259" key="4">
    <source>
        <dbReference type="PROSITE" id="PS51379"/>
    </source>
</evidence>
<evidence type="ECO:0000256" key="2">
    <source>
        <dbReference type="ARBA" id="ARBA00023004"/>
    </source>
</evidence>
<dbReference type="Gene3D" id="3.30.70.20">
    <property type="match status" value="1"/>
</dbReference>
<dbReference type="InterPro" id="IPR017896">
    <property type="entry name" value="4Fe4S_Fe-S-bd"/>
</dbReference>
<evidence type="ECO:0000313" key="5">
    <source>
        <dbReference type="EMBL" id="AYD40920.1"/>
    </source>
</evidence>
<dbReference type="RefSeq" id="WP_119973342.1">
    <property type="nucleotide sequence ID" value="NZ_CP032416.1"/>
</dbReference>
<dbReference type="SUPFAM" id="SSF52218">
    <property type="entry name" value="Flavoproteins"/>
    <property type="match status" value="1"/>
</dbReference>
<evidence type="ECO:0000256" key="1">
    <source>
        <dbReference type="ARBA" id="ARBA00022723"/>
    </source>
</evidence>
<evidence type="ECO:0000313" key="6">
    <source>
        <dbReference type="Proteomes" id="UP000266301"/>
    </source>
</evidence>
<dbReference type="KEGG" id="cfer:D4Z93_10455"/>
<keyword evidence="3" id="KW-0411">Iron-sulfur</keyword>
<name>A0A386H5J3_9CLOT</name>
<dbReference type="GO" id="GO:0046872">
    <property type="term" value="F:metal ion binding"/>
    <property type="evidence" value="ECO:0007669"/>
    <property type="project" value="UniProtKB-KW"/>
</dbReference>
<evidence type="ECO:0000256" key="3">
    <source>
        <dbReference type="ARBA" id="ARBA00023014"/>
    </source>
</evidence>
<dbReference type="NCBIfam" id="NF038196">
    <property type="entry name" value="ferrodoxin_EFR1"/>
    <property type="match status" value="1"/>
</dbReference>
<keyword evidence="6" id="KW-1185">Reference proteome</keyword>
<dbReference type="Proteomes" id="UP000266301">
    <property type="component" value="Chromosome"/>
</dbReference>
<keyword evidence="1" id="KW-0479">Metal-binding</keyword>
<dbReference type="InterPro" id="IPR029039">
    <property type="entry name" value="Flavoprotein-like_sf"/>
</dbReference>
<reference evidence="5 6" key="1">
    <citation type="journal article" date="2019" name="Int. J. Syst. Evol. Microbiol.">
        <title>Clostridium fermenticellae sp. nov., isolated from the mud in a fermentation cellar for the production of the Chinese liquor, baijiu.</title>
        <authorList>
            <person name="Xu P.X."/>
            <person name="Chai L.J."/>
            <person name="Qiu T."/>
            <person name="Zhang X.J."/>
            <person name="Lu Z.M."/>
            <person name="Xiao C."/>
            <person name="Wang S.T."/>
            <person name="Shen C.H."/>
            <person name="Shi J.S."/>
            <person name="Xu Z.H."/>
        </authorList>
    </citation>
    <scope>NUCLEOTIDE SEQUENCE [LARGE SCALE GENOMIC DNA]</scope>
    <source>
        <strain evidence="5 6">JN500901</strain>
    </source>
</reference>
<sequence length="258" mass="29381">MKIFYFTATGNSLAVAKKIGGELISIPQVMNDENLNYKDDIIGVIFPIYGCTVPKIVKRFLKKVKLEADYIFAIGTYGMTKGKTMETAQKLALESGYRFDYVNEVLMLDNCQPQFDIAEEKKKLQGKKVDESIAKIIKDVKQQKKVTAKSRFSDKAATWFCENVFNIEKDDYAKNYSVDDNCIKCGTCAKVCPTANIKITNNVEFLEHCACCQACIHACPQHAIHFKRERSTERWRNYDVKLSEIILANNQNSNNEVH</sequence>
<proteinExistence type="predicted"/>
<dbReference type="Gene3D" id="3.40.50.360">
    <property type="match status" value="1"/>
</dbReference>
<dbReference type="AlphaFoldDB" id="A0A386H5J3"/>
<dbReference type="InterPro" id="IPR047964">
    <property type="entry name" value="EFR1-like"/>
</dbReference>
<protein>
    <submittedName>
        <fullName evidence="5">4Fe-4S ferredoxin</fullName>
    </submittedName>
</protein>
<organism evidence="5 6">
    <name type="scientific">Clostridium fermenticellae</name>
    <dbReference type="NCBI Taxonomy" id="2068654"/>
    <lineage>
        <taxon>Bacteria</taxon>
        <taxon>Bacillati</taxon>
        <taxon>Bacillota</taxon>
        <taxon>Clostridia</taxon>
        <taxon>Eubacteriales</taxon>
        <taxon>Clostridiaceae</taxon>
        <taxon>Clostridium</taxon>
    </lineage>
</organism>
<dbReference type="SUPFAM" id="SSF54862">
    <property type="entry name" value="4Fe-4S ferredoxins"/>
    <property type="match status" value="1"/>
</dbReference>
<keyword evidence="2" id="KW-0408">Iron</keyword>
<feature type="domain" description="4Fe-4S ferredoxin-type" evidence="4">
    <location>
        <begin position="207"/>
        <end position="229"/>
    </location>
</feature>
<dbReference type="EMBL" id="CP032416">
    <property type="protein sequence ID" value="AYD40920.1"/>
    <property type="molecule type" value="Genomic_DNA"/>
</dbReference>
<dbReference type="PROSITE" id="PS51379">
    <property type="entry name" value="4FE4S_FER_2"/>
    <property type="match status" value="2"/>
</dbReference>
<dbReference type="Pfam" id="PF00037">
    <property type="entry name" value="Fer4"/>
    <property type="match status" value="1"/>
</dbReference>